<evidence type="ECO:0000259" key="1">
    <source>
        <dbReference type="Pfam" id="PF02441"/>
    </source>
</evidence>
<dbReference type="EC" id="6.3.2.5" evidence="2"/>
<dbReference type="Proteomes" id="UP000886101">
    <property type="component" value="Unassembled WGS sequence"/>
</dbReference>
<keyword evidence="2" id="KW-0456">Lyase</keyword>
<feature type="domain" description="Flavoprotein" evidence="1">
    <location>
        <begin position="7"/>
        <end position="80"/>
    </location>
</feature>
<dbReference type="AlphaFoldDB" id="A0A7V5P0T6"/>
<dbReference type="InterPro" id="IPR003382">
    <property type="entry name" value="Flavoprotein"/>
</dbReference>
<sequence>MMILTGKRILLGVCGGIAAYKAPNLLRLLQKKGAVLRVILTSGAEAFITPLTFEALCGEKVFKQRDFLAPPPGLIPHTELGRFAE</sequence>
<keyword evidence="2" id="KW-0436">Ligase</keyword>
<dbReference type="InterPro" id="IPR036551">
    <property type="entry name" value="Flavin_trans-like"/>
</dbReference>
<dbReference type="Gene3D" id="3.40.50.1950">
    <property type="entry name" value="Flavin prenyltransferase-like"/>
    <property type="match status" value="1"/>
</dbReference>
<name>A0A7V5P0T6_9BACT</name>
<dbReference type="Pfam" id="PF02441">
    <property type="entry name" value="Flavoprotein"/>
    <property type="match status" value="1"/>
</dbReference>
<dbReference type="EC" id="4.1.1.36" evidence="2"/>
<dbReference type="GO" id="GO:0004633">
    <property type="term" value="F:phosphopantothenoylcysteine decarboxylase activity"/>
    <property type="evidence" value="ECO:0007669"/>
    <property type="project" value="UniProtKB-EC"/>
</dbReference>
<protein>
    <submittedName>
        <fullName evidence="2">Bifunctional phosphopantothenoylcysteine decarboxylase/phosphopantothenate synthase</fullName>
        <ecNumber evidence="2">4.1.1.36</ecNumber>
        <ecNumber evidence="2">6.3.2.5</ecNumber>
    </submittedName>
</protein>
<comment type="caution">
    <text evidence="2">The sequence shown here is derived from an EMBL/GenBank/DDBJ whole genome shotgun (WGS) entry which is preliminary data.</text>
</comment>
<gene>
    <name evidence="2" type="ORF">ENJ96_06920</name>
</gene>
<dbReference type="EMBL" id="DROK01000201">
    <property type="protein sequence ID" value="HHI97568.1"/>
    <property type="molecule type" value="Genomic_DNA"/>
</dbReference>
<evidence type="ECO:0000313" key="2">
    <source>
        <dbReference type="EMBL" id="HHI97568.1"/>
    </source>
</evidence>
<dbReference type="GO" id="GO:0004632">
    <property type="term" value="F:phosphopantothenate--cysteine ligase activity"/>
    <property type="evidence" value="ECO:0007669"/>
    <property type="project" value="UniProtKB-EC"/>
</dbReference>
<proteinExistence type="predicted"/>
<organism evidence="2">
    <name type="scientific">Thermodesulfatator atlanticus</name>
    <dbReference type="NCBI Taxonomy" id="501497"/>
    <lineage>
        <taxon>Bacteria</taxon>
        <taxon>Pseudomonadati</taxon>
        <taxon>Thermodesulfobacteriota</taxon>
        <taxon>Thermodesulfobacteria</taxon>
        <taxon>Thermodesulfobacteriales</taxon>
        <taxon>Thermodesulfatatoraceae</taxon>
        <taxon>Thermodesulfatator</taxon>
    </lineage>
</organism>
<reference evidence="2" key="1">
    <citation type="journal article" date="2020" name="mSystems">
        <title>Genome- and Community-Level Interaction Insights into Carbon Utilization and Element Cycling Functions of Hydrothermarchaeota in Hydrothermal Sediment.</title>
        <authorList>
            <person name="Zhou Z."/>
            <person name="Liu Y."/>
            <person name="Xu W."/>
            <person name="Pan J."/>
            <person name="Luo Z.H."/>
            <person name="Li M."/>
        </authorList>
    </citation>
    <scope>NUCLEOTIDE SEQUENCE [LARGE SCALE GENOMIC DNA]</scope>
    <source>
        <strain evidence="2">HyVt-533</strain>
    </source>
</reference>
<feature type="non-terminal residue" evidence="2">
    <location>
        <position position="85"/>
    </location>
</feature>
<accession>A0A7V5P0T6</accession>
<dbReference type="SUPFAM" id="SSF52507">
    <property type="entry name" value="Homo-oligomeric flavin-containing Cys decarboxylases, HFCD"/>
    <property type="match status" value="1"/>
</dbReference>